<evidence type="ECO:0000313" key="2">
    <source>
        <dbReference type="EMBL" id="KAJ7635138.1"/>
    </source>
</evidence>
<dbReference type="AlphaFoldDB" id="A0AAD7FRK5"/>
<gene>
    <name evidence="1" type="ORF">FB45DRAFT_790636</name>
    <name evidence="2" type="ORF">FB45DRAFT_790696</name>
</gene>
<dbReference type="EMBL" id="JARKIF010000007">
    <property type="protein sequence ID" value="KAJ7635111.1"/>
    <property type="molecule type" value="Genomic_DNA"/>
</dbReference>
<protein>
    <submittedName>
        <fullName evidence="2">Uncharacterized protein</fullName>
    </submittedName>
</protein>
<comment type="caution">
    <text evidence="2">The sequence shown here is derived from an EMBL/GenBank/DDBJ whole genome shotgun (WGS) entry which is preliminary data.</text>
</comment>
<evidence type="ECO:0000313" key="1">
    <source>
        <dbReference type="EMBL" id="KAJ7635111.1"/>
    </source>
</evidence>
<accession>A0AAD7FRK5</accession>
<proteinExistence type="predicted"/>
<dbReference type="EMBL" id="JARKIF010000007">
    <property type="protein sequence ID" value="KAJ7635138.1"/>
    <property type="molecule type" value="Genomic_DNA"/>
</dbReference>
<organism evidence="2 3">
    <name type="scientific">Roridomyces roridus</name>
    <dbReference type="NCBI Taxonomy" id="1738132"/>
    <lineage>
        <taxon>Eukaryota</taxon>
        <taxon>Fungi</taxon>
        <taxon>Dikarya</taxon>
        <taxon>Basidiomycota</taxon>
        <taxon>Agaricomycotina</taxon>
        <taxon>Agaricomycetes</taxon>
        <taxon>Agaricomycetidae</taxon>
        <taxon>Agaricales</taxon>
        <taxon>Marasmiineae</taxon>
        <taxon>Mycenaceae</taxon>
        <taxon>Roridomyces</taxon>
    </lineage>
</organism>
<reference evidence="2" key="1">
    <citation type="submission" date="2023-03" db="EMBL/GenBank/DDBJ databases">
        <title>Massive genome expansion in bonnet fungi (Mycena s.s.) driven by repeated elements and novel gene families across ecological guilds.</title>
        <authorList>
            <consortium name="Lawrence Berkeley National Laboratory"/>
            <person name="Harder C.B."/>
            <person name="Miyauchi S."/>
            <person name="Viragh M."/>
            <person name="Kuo A."/>
            <person name="Thoen E."/>
            <person name="Andreopoulos B."/>
            <person name="Lu D."/>
            <person name="Skrede I."/>
            <person name="Drula E."/>
            <person name="Henrissat B."/>
            <person name="Morin E."/>
            <person name="Kohler A."/>
            <person name="Barry K."/>
            <person name="LaButti K."/>
            <person name="Morin E."/>
            <person name="Salamov A."/>
            <person name="Lipzen A."/>
            <person name="Mereny Z."/>
            <person name="Hegedus B."/>
            <person name="Baldrian P."/>
            <person name="Stursova M."/>
            <person name="Weitz H."/>
            <person name="Taylor A."/>
            <person name="Grigoriev I.V."/>
            <person name="Nagy L.G."/>
            <person name="Martin F."/>
            <person name="Kauserud H."/>
        </authorList>
    </citation>
    <scope>NUCLEOTIDE SEQUENCE</scope>
    <source>
        <strain evidence="2">9284</strain>
    </source>
</reference>
<name>A0AAD7FRK5_9AGAR</name>
<sequence>MKFRSVYVPASEEVTLGSIIYLPGSVEGWTRGSAEVPEFRLVDDDDLPLEFAAVDAPGYNSDDWWTPETLSEEAQPEELTAEGWTRFALSSVQEQTIVRRWAWDCEVLDRQCWLSQANHIFKRLNISSNHGRYALVDSIPFALELSATISEKIRHGYLFLCAPEHLQIHGSPASLRWPEYPWFWSFDVTGADRLSASDALQLGFPSLQMETRVDTAVWNADVYKGLYKFQVAKGFDPGSQDLARHLGHS</sequence>
<evidence type="ECO:0000313" key="3">
    <source>
        <dbReference type="Proteomes" id="UP001221142"/>
    </source>
</evidence>
<keyword evidence="3" id="KW-1185">Reference proteome</keyword>
<dbReference type="Proteomes" id="UP001221142">
    <property type="component" value="Unassembled WGS sequence"/>
</dbReference>
<feature type="non-terminal residue" evidence="2">
    <location>
        <position position="249"/>
    </location>
</feature>